<dbReference type="Pfam" id="PF02630">
    <property type="entry name" value="SCO1-SenC"/>
    <property type="match status" value="1"/>
</dbReference>
<evidence type="ECO:0000313" key="5">
    <source>
        <dbReference type="Proteomes" id="UP000649768"/>
    </source>
</evidence>
<proteinExistence type="inferred from homology"/>
<keyword evidence="5" id="KW-1185">Reference proteome</keyword>
<keyword evidence="2" id="KW-0186">Copper</keyword>
<gene>
    <name evidence="4" type="ORF">IFO68_14015</name>
</gene>
<dbReference type="Proteomes" id="UP000649768">
    <property type="component" value="Unassembled WGS sequence"/>
</dbReference>
<dbReference type="Gene3D" id="3.40.30.10">
    <property type="entry name" value="Glutaredoxin"/>
    <property type="match status" value="1"/>
</dbReference>
<dbReference type="CDD" id="cd02968">
    <property type="entry name" value="SCO"/>
    <property type="match status" value="1"/>
</dbReference>
<accession>A0ABR9BMJ7</accession>
<dbReference type="PROSITE" id="PS51352">
    <property type="entry name" value="THIOREDOXIN_2"/>
    <property type="match status" value="1"/>
</dbReference>
<dbReference type="InterPro" id="IPR036249">
    <property type="entry name" value="Thioredoxin-like_sf"/>
</dbReference>
<dbReference type="EMBL" id="JACYTP010000009">
    <property type="protein sequence ID" value="MBD8513793.1"/>
    <property type="molecule type" value="Genomic_DNA"/>
</dbReference>
<sequence length="203" mass="22287">MNSTKRVFLLLSLSIALGATLAIVALGLNAQQPKTPQAIEWLDNPRSLASFSLESEVGEFTNQSLMGHWTIVLFGFLHCPDICPTSLAQLSRLSAALTENPGEHDVSFVFVSVDPGRDSVVELSQYLQYFDASIHGVTGSEPQLTRFANSLGIRFEVSANKEDYSVAHSVTFSIIDPEGVFRGRFSPDFDMPSLVRDFTTKLN</sequence>
<evidence type="ECO:0000256" key="2">
    <source>
        <dbReference type="ARBA" id="ARBA00023008"/>
    </source>
</evidence>
<dbReference type="PANTHER" id="PTHR12151:SF25">
    <property type="entry name" value="LINALOOL DEHYDRATASE_ISOMERASE DOMAIN-CONTAINING PROTEIN"/>
    <property type="match status" value="1"/>
</dbReference>
<reference evidence="4 5" key="1">
    <citation type="submission" date="2020-09" db="EMBL/GenBank/DDBJ databases">
        <title>Photobacterium sp. CAU 1568 isolated from sand of Sido Beach.</title>
        <authorList>
            <person name="Kim W."/>
        </authorList>
    </citation>
    <scope>NUCLEOTIDE SEQUENCE [LARGE SCALE GENOMIC DNA]</scope>
    <source>
        <strain evidence="4 5">CAU 1568</strain>
    </source>
</reference>
<comment type="similarity">
    <text evidence="1">Belongs to the SCO1/2 family.</text>
</comment>
<name>A0ABR9BMJ7_9GAMM</name>
<dbReference type="RefSeq" id="WP_192016485.1">
    <property type="nucleotide sequence ID" value="NZ_JACYTP010000009.1"/>
</dbReference>
<dbReference type="SUPFAM" id="SSF52833">
    <property type="entry name" value="Thioredoxin-like"/>
    <property type="match status" value="1"/>
</dbReference>
<evidence type="ECO:0000259" key="3">
    <source>
        <dbReference type="PROSITE" id="PS51352"/>
    </source>
</evidence>
<comment type="caution">
    <text evidence="4">The sequence shown here is derived from an EMBL/GenBank/DDBJ whole genome shotgun (WGS) entry which is preliminary data.</text>
</comment>
<organism evidence="4 5">
    <name type="scientific">Photobacterium arenosum</name>
    <dbReference type="NCBI Taxonomy" id="2774143"/>
    <lineage>
        <taxon>Bacteria</taxon>
        <taxon>Pseudomonadati</taxon>
        <taxon>Pseudomonadota</taxon>
        <taxon>Gammaproteobacteria</taxon>
        <taxon>Vibrionales</taxon>
        <taxon>Vibrionaceae</taxon>
        <taxon>Photobacterium</taxon>
    </lineage>
</organism>
<dbReference type="InterPro" id="IPR003782">
    <property type="entry name" value="SCO1/SenC"/>
</dbReference>
<feature type="domain" description="Thioredoxin" evidence="3">
    <location>
        <begin position="42"/>
        <end position="203"/>
    </location>
</feature>
<evidence type="ECO:0000313" key="4">
    <source>
        <dbReference type="EMBL" id="MBD8513793.1"/>
    </source>
</evidence>
<dbReference type="PANTHER" id="PTHR12151">
    <property type="entry name" value="ELECTRON TRANSPORT PROTIN SCO1/SENC FAMILY MEMBER"/>
    <property type="match status" value="1"/>
</dbReference>
<evidence type="ECO:0000256" key="1">
    <source>
        <dbReference type="ARBA" id="ARBA00010996"/>
    </source>
</evidence>
<protein>
    <submittedName>
        <fullName evidence="4">SCO family protein</fullName>
    </submittedName>
</protein>
<dbReference type="InterPro" id="IPR013766">
    <property type="entry name" value="Thioredoxin_domain"/>
</dbReference>